<evidence type="ECO:0000259" key="12">
    <source>
        <dbReference type="Pfam" id="PF12019"/>
    </source>
</evidence>
<dbReference type="InterPro" id="IPR012902">
    <property type="entry name" value="N_methyl_site"/>
</dbReference>
<evidence type="ECO:0000313" key="16">
    <source>
        <dbReference type="Proteomes" id="UP000500755"/>
    </source>
</evidence>
<evidence type="ECO:0000313" key="15">
    <source>
        <dbReference type="Proteomes" id="UP000216225"/>
    </source>
</evidence>
<organism evidence="14 15">
    <name type="scientific">Alicycliphilus denitrificans</name>
    <dbReference type="NCBI Taxonomy" id="179636"/>
    <lineage>
        <taxon>Bacteria</taxon>
        <taxon>Pseudomonadati</taxon>
        <taxon>Pseudomonadota</taxon>
        <taxon>Betaproteobacteria</taxon>
        <taxon>Burkholderiales</taxon>
        <taxon>Comamonadaceae</taxon>
        <taxon>Alicycliphilus</taxon>
    </lineage>
</organism>
<accession>A0A420KEJ3</accession>
<dbReference type="GO" id="GO:0005886">
    <property type="term" value="C:plasma membrane"/>
    <property type="evidence" value="ECO:0007669"/>
    <property type="project" value="UniProtKB-SubCell"/>
</dbReference>
<evidence type="ECO:0000256" key="9">
    <source>
        <dbReference type="ARBA" id="ARBA00025772"/>
    </source>
</evidence>
<evidence type="ECO:0000256" key="4">
    <source>
        <dbReference type="ARBA" id="ARBA00022481"/>
    </source>
</evidence>
<protein>
    <recommendedName>
        <fullName evidence="2">Type II secretion system protein H</fullName>
    </recommendedName>
    <alternativeName>
        <fullName evidence="10">General secretion pathway protein H</fullName>
    </alternativeName>
</protein>
<dbReference type="NCBIfam" id="TIGR02532">
    <property type="entry name" value="IV_pilin_GFxxxE"/>
    <property type="match status" value="1"/>
</dbReference>
<evidence type="ECO:0000256" key="3">
    <source>
        <dbReference type="ARBA" id="ARBA00022475"/>
    </source>
</evidence>
<dbReference type="InterPro" id="IPR045584">
    <property type="entry name" value="Pilin-like"/>
</dbReference>
<evidence type="ECO:0000256" key="7">
    <source>
        <dbReference type="ARBA" id="ARBA00022989"/>
    </source>
</evidence>
<reference evidence="13 16" key="2">
    <citation type="submission" date="2020-05" db="EMBL/GenBank/DDBJ databases">
        <title>Complete genome sequence of Alicycliphilus denitrificans DP3.</title>
        <authorList>
            <person name="Chen X."/>
        </authorList>
    </citation>
    <scope>NUCLEOTIDE SEQUENCE [LARGE SCALE GENOMIC DNA]</scope>
    <source>
        <strain evidence="13 16">DP3</strain>
    </source>
</reference>
<dbReference type="GO" id="GO:0015628">
    <property type="term" value="P:protein secretion by the type II secretion system"/>
    <property type="evidence" value="ECO:0007669"/>
    <property type="project" value="InterPro"/>
</dbReference>
<comment type="similarity">
    <text evidence="9">Belongs to the GSP H family.</text>
</comment>
<feature type="domain" description="General secretion pathway GspH" evidence="12">
    <location>
        <begin position="51"/>
        <end position="147"/>
    </location>
</feature>
<evidence type="ECO:0000256" key="10">
    <source>
        <dbReference type="ARBA" id="ARBA00030775"/>
    </source>
</evidence>
<keyword evidence="8 11" id="KW-0472">Membrane</keyword>
<gene>
    <name evidence="14" type="primary">gspH</name>
    <name evidence="14" type="ORF">CE154_000725</name>
    <name evidence="13" type="ORF">HF896_03730</name>
</gene>
<dbReference type="GO" id="GO:0015627">
    <property type="term" value="C:type II protein secretion system complex"/>
    <property type="evidence" value="ECO:0007669"/>
    <property type="project" value="InterPro"/>
</dbReference>
<evidence type="ECO:0000256" key="5">
    <source>
        <dbReference type="ARBA" id="ARBA00022519"/>
    </source>
</evidence>
<feature type="transmembrane region" description="Helical" evidence="11">
    <location>
        <begin position="20"/>
        <end position="42"/>
    </location>
</feature>
<keyword evidence="3" id="KW-1003">Cell membrane</keyword>
<evidence type="ECO:0000256" key="6">
    <source>
        <dbReference type="ARBA" id="ARBA00022692"/>
    </source>
</evidence>
<dbReference type="EMBL" id="CP051298">
    <property type="protein sequence ID" value="QKD42772.1"/>
    <property type="molecule type" value="Genomic_DNA"/>
</dbReference>
<sequence length="160" mass="17223">MRLRTPRPWGRHRGFTLLELLVVLVLAGIAVAVVGGSAQAYMERARYHQTVRDLASQLGRARALCVQQGRQIVVSYAPQNRQLSIDGQSVLDIPASLSVRWEGLAQAPQQQNAAGQPVFVFNAEGGARGGQIQVSRGAQGVLFSVNWLLGTVQQTVVAAP</sequence>
<dbReference type="EMBL" id="NKDB02000001">
    <property type="protein sequence ID" value="RKJ98333.1"/>
    <property type="molecule type" value="Genomic_DNA"/>
</dbReference>
<keyword evidence="5" id="KW-0997">Cell inner membrane</keyword>
<dbReference type="Gene3D" id="3.30.700.10">
    <property type="entry name" value="Glycoprotein, Type 4 Pilin"/>
    <property type="match status" value="1"/>
</dbReference>
<keyword evidence="4" id="KW-0488">Methylation</keyword>
<dbReference type="AlphaFoldDB" id="A0A420KEJ3"/>
<name>A0A420KEJ3_9BURK</name>
<dbReference type="Proteomes" id="UP000216225">
    <property type="component" value="Unassembled WGS sequence"/>
</dbReference>
<evidence type="ECO:0000313" key="13">
    <source>
        <dbReference type="EMBL" id="QKD42772.1"/>
    </source>
</evidence>
<keyword evidence="6 11" id="KW-0812">Transmembrane</keyword>
<dbReference type="Pfam" id="PF12019">
    <property type="entry name" value="GspH"/>
    <property type="match status" value="1"/>
</dbReference>
<evidence type="ECO:0000256" key="1">
    <source>
        <dbReference type="ARBA" id="ARBA00004377"/>
    </source>
</evidence>
<evidence type="ECO:0000256" key="2">
    <source>
        <dbReference type="ARBA" id="ARBA00021549"/>
    </source>
</evidence>
<proteinExistence type="inferred from homology"/>
<evidence type="ECO:0000313" key="14">
    <source>
        <dbReference type="EMBL" id="RKJ98333.1"/>
    </source>
</evidence>
<dbReference type="RefSeq" id="WP_013721362.1">
    <property type="nucleotide sequence ID" value="NZ_CP051298.1"/>
</dbReference>
<dbReference type="SUPFAM" id="SSF54523">
    <property type="entry name" value="Pili subunits"/>
    <property type="match status" value="1"/>
</dbReference>
<keyword evidence="7 11" id="KW-1133">Transmembrane helix</keyword>
<evidence type="ECO:0000256" key="11">
    <source>
        <dbReference type="SAM" id="Phobius"/>
    </source>
</evidence>
<evidence type="ECO:0000256" key="8">
    <source>
        <dbReference type="ARBA" id="ARBA00023136"/>
    </source>
</evidence>
<dbReference type="Pfam" id="PF07963">
    <property type="entry name" value="N_methyl"/>
    <property type="match status" value="1"/>
</dbReference>
<reference evidence="14 15" key="1">
    <citation type="submission" date="2018-09" db="EMBL/GenBank/DDBJ databases">
        <title>Genome comparison of Alicycliphilus sp. BQ1, a polyurethanolytic bacterium, with its closest phylogenetic relatives Alicycliphilus denitrificans BC and K601, unable to attack polyurethane.</title>
        <authorList>
            <person name="Loza-Tavera H."/>
            <person name="Lozano L."/>
            <person name="Cevallos M."/>
            <person name="Maya-Lucas O."/>
            <person name="Garcia-Mena J."/>
            <person name="Hernandez J."/>
        </authorList>
    </citation>
    <scope>NUCLEOTIDE SEQUENCE [LARGE SCALE GENOMIC DNA]</scope>
    <source>
        <strain evidence="14 15">BQ1</strain>
    </source>
</reference>
<dbReference type="InterPro" id="IPR022346">
    <property type="entry name" value="T2SS_GspH"/>
</dbReference>
<dbReference type="PROSITE" id="PS00409">
    <property type="entry name" value="PROKAR_NTER_METHYL"/>
    <property type="match status" value="1"/>
</dbReference>
<dbReference type="Proteomes" id="UP000500755">
    <property type="component" value="Chromosome"/>
</dbReference>
<comment type="subcellular location">
    <subcellularLocation>
        <location evidence="1">Cell inner membrane</location>
        <topology evidence="1">Single-pass membrane protein</topology>
    </subcellularLocation>
</comment>